<feature type="coiled-coil region" evidence="7">
    <location>
        <begin position="324"/>
        <end position="482"/>
    </location>
</feature>
<comment type="domain">
    <text evidence="7">Contains large globular domains required for ATP hydrolysis at each terminus and a third globular domain forming a flexible hinge near the middle of the molecule. These domains are separated by coiled-coil structures.</text>
</comment>
<dbReference type="SMART" id="SM00968">
    <property type="entry name" value="SMC_hinge"/>
    <property type="match status" value="1"/>
</dbReference>
<feature type="coiled-coil region" evidence="7">
    <location>
        <begin position="644"/>
        <end position="748"/>
    </location>
</feature>
<keyword evidence="6 7" id="KW-0238">DNA-binding</keyword>
<dbReference type="GO" id="GO:0030261">
    <property type="term" value="P:chromosome condensation"/>
    <property type="evidence" value="ECO:0007669"/>
    <property type="project" value="InterPro"/>
</dbReference>
<keyword evidence="10" id="KW-1185">Reference proteome</keyword>
<feature type="coiled-coil region" evidence="7">
    <location>
        <begin position="811"/>
        <end position="982"/>
    </location>
</feature>
<dbReference type="SUPFAM" id="SSF52540">
    <property type="entry name" value="P-loop containing nucleoside triphosphate hydrolases"/>
    <property type="match status" value="1"/>
</dbReference>
<evidence type="ECO:0000313" key="9">
    <source>
        <dbReference type="EMBL" id="QKJ25056.1"/>
    </source>
</evidence>
<dbReference type="GO" id="GO:0007062">
    <property type="term" value="P:sister chromatid cohesion"/>
    <property type="evidence" value="ECO:0007669"/>
    <property type="project" value="InterPro"/>
</dbReference>
<evidence type="ECO:0000256" key="5">
    <source>
        <dbReference type="ARBA" id="ARBA00023054"/>
    </source>
</evidence>
<dbReference type="Gene3D" id="3.30.70.1620">
    <property type="match status" value="1"/>
</dbReference>
<feature type="binding site" evidence="7">
    <location>
        <begin position="32"/>
        <end position="39"/>
    </location>
    <ligand>
        <name>ATP</name>
        <dbReference type="ChEBI" id="CHEBI:30616"/>
    </ligand>
</feature>
<comment type="function">
    <text evidence="7">Required for chromosome condensation and partitioning.</text>
</comment>
<dbReference type="InterPro" id="IPR024704">
    <property type="entry name" value="SMC"/>
</dbReference>
<evidence type="ECO:0000256" key="7">
    <source>
        <dbReference type="HAMAP-Rule" id="MF_01894"/>
    </source>
</evidence>
<dbReference type="FunFam" id="3.40.50.300:FF:000901">
    <property type="entry name" value="Chromosome partition protein Smc"/>
    <property type="match status" value="1"/>
</dbReference>
<evidence type="ECO:0000256" key="3">
    <source>
        <dbReference type="ARBA" id="ARBA00022741"/>
    </source>
</evidence>
<dbReference type="InterPro" id="IPR003395">
    <property type="entry name" value="RecF/RecN/SMC_N"/>
</dbReference>
<dbReference type="Pfam" id="PF06470">
    <property type="entry name" value="SMC_hinge"/>
    <property type="match status" value="1"/>
</dbReference>
<dbReference type="EMBL" id="CP054056">
    <property type="protein sequence ID" value="QKJ25056.1"/>
    <property type="molecule type" value="Genomic_DNA"/>
</dbReference>
<dbReference type="InterPro" id="IPR010935">
    <property type="entry name" value="SMC_hinge"/>
</dbReference>
<feature type="coiled-coil region" evidence="7">
    <location>
        <begin position="167"/>
        <end position="201"/>
    </location>
</feature>
<dbReference type="Gene3D" id="3.40.50.300">
    <property type="entry name" value="P-loop containing nucleotide triphosphate hydrolases"/>
    <property type="match status" value="2"/>
</dbReference>
<dbReference type="Proteomes" id="UP000501003">
    <property type="component" value="Chromosome"/>
</dbReference>
<dbReference type="GO" id="GO:0003677">
    <property type="term" value="F:DNA binding"/>
    <property type="evidence" value="ECO:0007669"/>
    <property type="project" value="UniProtKB-UniRule"/>
</dbReference>
<dbReference type="InterPro" id="IPR011890">
    <property type="entry name" value="SMC_prok"/>
</dbReference>
<dbReference type="SUPFAM" id="SSF75553">
    <property type="entry name" value="Smc hinge domain"/>
    <property type="match status" value="1"/>
</dbReference>
<gene>
    <name evidence="7 9" type="primary">smc</name>
    <name evidence="9" type="ORF">HRU87_02320</name>
</gene>
<dbReference type="Pfam" id="PF02463">
    <property type="entry name" value="SMC_N"/>
    <property type="match status" value="1"/>
</dbReference>
<name>A0A7D4U7G8_9MICO</name>
<evidence type="ECO:0000256" key="6">
    <source>
        <dbReference type="ARBA" id="ARBA00023125"/>
    </source>
</evidence>
<evidence type="ECO:0000256" key="1">
    <source>
        <dbReference type="ARBA" id="ARBA00004496"/>
    </source>
</evidence>
<keyword evidence="5 7" id="KW-0175">Coiled coil</keyword>
<dbReference type="AlphaFoldDB" id="A0A7D4U7G8"/>
<feature type="domain" description="SMC hinge" evidence="8">
    <location>
        <begin position="505"/>
        <end position="612"/>
    </location>
</feature>
<dbReference type="HAMAP" id="MF_01894">
    <property type="entry name" value="Smc_prok"/>
    <property type="match status" value="1"/>
</dbReference>
<dbReference type="KEGG" id="aqg:HRU87_02320"/>
<dbReference type="PANTHER" id="PTHR43977">
    <property type="entry name" value="STRUCTURAL MAINTENANCE OF CHROMOSOMES PROTEIN 3"/>
    <property type="match status" value="1"/>
</dbReference>
<dbReference type="GO" id="GO:0005737">
    <property type="term" value="C:cytoplasm"/>
    <property type="evidence" value="ECO:0007669"/>
    <property type="project" value="UniProtKB-SubCell"/>
</dbReference>
<dbReference type="GO" id="GO:0005694">
    <property type="term" value="C:chromosome"/>
    <property type="evidence" value="ECO:0007669"/>
    <property type="project" value="InterPro"/>
</dbReference>
<dbReference type="InterPro" id="IPR036277">
    <property type="entry name" value="SMC_hinge_sf"/>
</dbReference>
<dbReference type="GO" id="GO:0007059">
    <property type="term" value="P:chromosome segregation"/>
    <property type="evidence" value="ECO:0007669"/>
    <property type="project" value="UniProtKB-UniRule"/>
</dbReference>
<evidence type="ECO:0000256" key="2">
    <source>
        <dbReference type="ARBA" id="ARBA00022490"/>
    </source>
</evidence>
<comment type="subcellular location">
    <subcellularLocation>
        <location evidence="1 7">Cytoplasm</location>
    </subcellularLocation>
</comment>
<dbReference type="FunFam" id="3.40.50.300:FF:000984">
    <property type="entry name" value="Chromosome partition protein Smc"/>
    <property type="match status" value="1"/>
</dbReference>
<evidence type="ECO:0000259" key="8">
    <source>
        <dbReference type="SMART" id="SM00968"/>
    </source>
</evidence>
<dbReference type="NCBIfam" id="TIGR02168">
    <property type="entry name" value="SMC_prok_B"/>
    <property type="match status" value="1"/>
</dbReference>
<comment type="subunit">
    <text evidence="7">Homodimer.</text>
</comment>
<dbReference type="InterPro" id="IPR027417">
    <property type="entry name" value="P-loop_NTPase"/>
</dbReference>
<dbReference type="GO" id="GO:0005524">
    <property type="term" value="F:ATP binding"/>
    <property type="evidence" value="ECO:0007669"/>
    <property type="project" value="UniProtKB-UniRule"/>
</dbReference>
<dbReference type="GO" id="GO:0006260">
    <property type="term" value="P:DNA replication"/>
    <property type="evidence" value="ECO:0007669"/>
    <property type="project" value="UniProtKB-UniRule"/>
</dbReference>
<keyword evidence="3 7" id="KW-0547">Nucleotide-binding</keyword>
<keyword evidence="4 7" id="KW-0067">ATP-binding</keyword>
<sequence length="1151" mass="125289">MYLKSITLKGFKSFAQPTTLNLEPGITCVVGPNGSGKSNVVDALAWVMGEQGPKTLRGGKMEDVIFAGTATKGPLGRAEVQLTIDNSDGALPIEYAEVTISRVLFRNGASEYAINGESCRLLDVQELLSDSGLGREMHVIVGQGQLDTVLRATPIERRAFIEEAAGILKYRRRKEKTERKLEAMQVNLTRLNDLTAELRRNLKPLGRQAEVARQAKEIGAIARLAKSRLLKFQIVAIREQLEKAAKSENERKADSSVVQDQLNSARAGIQELESQLVSTELDALRQKLFAFESLESKLRSLQNLAQQKISFLGQQEFSSREIEVADLSAQLASAVQDLESLEGEIETSANDLRELEASRLAAVAALADFESAELKQRAEVESKALERSKLENQISVLQSKAEGFDSQAEALKLVIASLSEQIAKLTAEQLALTPESESLSDEGLRVEYERSQENQSKARATLDAAKDALHAAERERDAIAAKHAALGLTLEQNDGSIEVRNAGLTGIKGLLAESVSIQSGYEVAIAVALGTIADAVVAGSRSQALAAIKFLKGEGLGRAEFLVVDGPVIRAEKVTKSGLTLASSVVSAPKQVLDVLEGIFIAEDLSAAEAALEGGFEGKAIITLDGDWVSRSLIRGGGTKQPSKLELAAERESASRRLSELAEEITELAQELEASRQALDASEQASRESLSKLQQYDAELAAKAERVGRLIAQLESAKEDKTRQESELDRLAEASQAARLEIADLERALEALPQVSVLTSNPDARAGLVEALEKARQAELEVRIQVGAVSERRSAASKNVAVLKGRLAEATAAQERDRQATEAKLSQLRRAESALQAIPAALEVATESATQIRSEVRELEAQRIQRTQRLSTLRSQAAELEVKLAELNKSVHEVEMRNHELRLNLANLTERVASELYVDVEVMLSETELGDENREQLEKDLRVAEQKLSQLGAFNPLALEEFAALEERHKYLAEQLEDLSKARTDLIGIIKDLDLKMQGIFASAFEDTRREFEKVFPILFPGGAGSISLTEPEDLLATGIEVSVRPVGKRIERMSLLSGGERSLAAVALLIAIFKARPSPFYVLDEVEAALDDANLGRLLEVIESLRKSSQLIVVTHQKRTMEIADALYGVSMRQDGMSAVVGQKLERANA</sequence>
<dbReference type="RefSeq" id="WP_173493353.1">
    <property type="nucleotide sequence ID" value="NZ_CP054056.1"/>
</dbReference>
<dbReference type="GO" id="GO:0016887">
    <property type="term" value="F:ATP hydrolysis activity"/>
    <property type="evidence" value="ECO:0007669"/>
    <property type="project" value="InterPro"/>
</dbReference>
<accession>A0A7D4U7G8</accession>
<protein>
    <recommendedName>
        <fullName evidence="7">Chromosome partition protein Smc</fullName>
    </recommendedName>
</protein>
<organism evidence="9 10">
    <name type="scientific">Aquiluna borgnonia</name>
    <dbReference type="NCBI Taxonomy" id="2499157"/>
    <lineage>
        <taxon>Bacteria</taxon>
        <taxon>Bacillati</taxon>
        <taxon>Actinomycetota</taxon>
        <taxon>Actinomycetes</taxon>
        <taxon>Micrococcales</taxon>
        <taxon>Microbacteriaceae</taxon>
        <taxon>Luna cluster</taxon>
        <taxon>Luna-1 subcluster</taxon>
        <taxon>Aquiluna</taxon>
    </lineage>
</organism>
<dbReference type="PIRSF" id="PIRSF005719">
    <property type="entry name" value="SMC"/>
    <property type="match status" value="1"/>
</dbReference>
<evidence type="ECO:0000313" key="10">
    <source>
        <dbReference type="Proteomes" id="UP000501003"/>
    </source>
</evidence>
<reference evidence="9 10" key="1">
    <citation type="submission" date="2020-05" db="EMBL/GenBank/DDBJ databases">
        <title>Aquirufa sp. strain 15G-AUS-rot a new Aquirufa species.</title>
        <authorList>
            <person name="Pitt A."/>
            <person name="Hahn M.W."/>
        </authorList>
    </citation>
    <scope>NUCLEOTIDE SEQUENCE [LARGE SCALE GENOMIC DNA]</scope>
    <source>
        <strain evidence="9 10">15G-AUS-rot</strain>
    </source>
</reference>
<dbReference type="Gene3D" id="1.20.1060.20">
    <property type="match status" value="1"/>
</dbReference>
<proteinExistence type="inferred from homology"/>
<keyword evidence="2 7" id="KW-0963">Cytoplasm</keyword>
<evidence type="ECO:0000256" key="4">
    <source>
        <dbReference type="ARBA" id="ARBA00022840"/>
    </source>
</evidence>
<comment type="similarity">
    <text evidence="7">Belongs to the SMC family.</text>
</comment>